<proteinExistence type="predicted"/>
<sequence>MAIASKVLSKCKSVSLILIAPNIEAIKERRNQKWGVFWIIQKGYLSVLARQLTSSALRGD</sequence>
<dbReference type="AlphaFoldDB" id="A0A1Z4KJ38"/>
<protein>
    <submittedName>
        <fullName evidence="1">Uncharacterized protein</fullName>
    </submittedName>
</protein>
<accession>A0A1Z4KJ38</accession>
<dbReference type="EMBL" id="AP018216">
    <property type="protein sequence ID" value="BAY68999.1"/>
    <property type="molecule type" value="Genomic_DNA"/>
</dbReference>
<evidence type="ECO:0000313" key="1">
    <source>
        <dbReference type="EMBL" id="BAY68999.1"/>
    </source>
</evidence>
<evidence type="ECO:0000313" key="2">
    <source>
        <dbReference type="Proteomes" id="UP000217507"/>
    </source>
</evidence>
<gene>
    <name evidence="1" type="ORF">NIES23_17890</name>
</gene>
<organism evidence="1 2">
    <name type="scientific">Trichormus variabilis NIES-23</name>
    <dbReference type="NCBI Taxonomy" id="1973479"/>
    <lineage>
        <taxon>Bacteria</taxon>
        <taxon>Bacillati</taxon>
        <taxon>Cyanobacteriota</taxon>
        <taxon>Cyanophyceae</taxon>
        <taxon>Nostocales</taxon>
        <taxon>Nostocaceae</taxon>
        <taxon>Trichormus</taxon>
    </lineage>
</organism>
<name>A0A1Z4KJ38_ANAVA</name>
<reference evidence="1 2" key="1">
    <citation type="submission" date="2017-06" db="EMBL/GenBank/DDBJ databases">
        <title>Genome sequencing of cyanobaciteial culture collection at National Institute for Environmental Studies (NIES).</title>
        <authorList>
            <person name="Hirose Y."/>
            <person name="Shimura Y."/>
            <person name="Fujisawa T."/>
            <person name="Nakamura Y."/>
            <person name="Kawachi M."/>
        </authorList>
    </citation>
    <scope>NUCLEOTIDE SEQUENCE [LARGE SCALE GENOMIC DNA]</scope>
    <source>
        <strain evidence="1 2">NIES-23</strain>
    </source>
</reference>
<dbReference type="Proteomes" id="UP000217507">
    <property type="component" value="Chromosome"/>
</dbReference>